<evidence type="ECO:0000256" key="4">
    <source>
        <dbReference type="ARBA" id="ARBA00023141"/>
    </source>
</evidence>
<comment type="caution">
    <text evidence="8">The sequence shown here is derived from an EMBL/GenBank/DDBJ whole genome shotgun (WGS) entry which is preliminary data.</text>
</comment>
<name>A0A822ZRZ4_NELNU</name>
<evidence type="ECO:0000256" key="3">
    <source>
        <dbReference type="ARBA" id="ARBA00022605"/>
    </source>
</evidence>
<dbReference type="PANTHER" id="PTHR21022">
    <property type="entry name" value="PREPHENATE DEHYDRATASE P PROTEIN"/>
    <property type="match status" value="1"/>
</dbReference>
<protein>
    <recommendedName>
        <fullName evidence="2">prephenate dehydratase</fullName>
        <ecNumber evidence="2">4.2.1.51</ecNumber>
    </recommendedName>
</protein>
<dbReference type="InterPro" id="IPR018528">
    <property type="entry name" value="Preph_deHydtase_CS"/>
</dbReference>
<dbReference type="Gene3D" id="3.40.190.10">
    <property type="entry name" value="Periplasmic binding protein-like II"/>
    <property type="match status" value="2"/>
</dbReference>
<dbReference type="UniPathway" id="UPA00121">
    <property type="reaction ID" value="UER00345"/>
</dbReference>
<dbReference type="SUPFAM" id="SSF55021">
    <property type="entry name" value="ACT-like"/>
    <property type="match status" value="1"/>
</dbReference>
<evidence type="ECO:0000256" key="1">
    <source>
        <dbReference type="ARBA" id="ARBA00004741"/>
    </source>
</evidence>
<evidence type="ECO:0000256" key="2">
    <source>
        <dbReference type="ARBA" id="ARBA00013147"/>
    </source>
</evidence>
<comment type="pathway">
    <text evidence="1">Amino-acid biosynthesis; L-phenylalanine biosynthesis; phenylpyruvate from prephenate: step 1/1.</text>
</comment>
<dbReference type="InterPro" id="IPR045865">
    <property type="entry name" value="ACT-like_dom_sf"/>
</dbReference>
<organism evidence="8 9">
    <name type="scientific">Nelumbo nucifera</name>
    <name type="common">Sacred lotus</name>
    <dbReference type="NCBI Taxonomy" id="4432"/>
    <lineage>
        <taxon>Eukaryota</taxon>
        <taxon>Viridiplantae</taxon>
        <taxon>Streptophyta</taxon>
        <taxon>Embryophyta</taxon>
        <taxon>Tracheophyta</taxon>
        <taxon>Spermatophyta</taxon>
        <taxon>Magnoliopsida</taxon>
        <taxon>Proteales</taxon>
        <taxon>Nelumbonaceae</taxon>
        <taxon>Nelumbo</taxon>
    </lineage>
</organism>
<gene>
    <name evidence="8" type="ORF">HUJ06_017959</name>
</gene>
<dbReference type="FunFam" id="3.40.190.10:FF:000031">
    <property type="entry name" value="Arogenate dehydratase"/>
    <property type="match status" value="1"/>
</dbReference>
<evidence type="ECO:0000259" key="7">
    <source>
        <dbReference type="PROSITE" id="PS51171"/>
    </source>
</evidence>
<feature type="domain" description="Prephenate dehydratase" evidence="7">
    <location>
        <begin position="68"/>
        <end position="243"/>
    </location>
</feature>
<evidence type="ECO:0000313" key="9">
    <source>
        <dbReference type="Proteomes" id="UP000607653"/>
    </source>
</evidence>
<dbReference type="CDD" id="cd04905">
    <property type="entry name" value="ACT_CM-PDT"/>
    <property type="match status" value="1"/>
</dbReference>
<dbReference type="PIRSF" id="PIRSF001500">
    <property type="entry name" value="Chor_mut_pdt_Ppr"/>
    <property type="match status" value="1"/>
</dbReference>
<dbReference type="InterPro" id="IPR008242">
    <property type="entry name" value="Chor_mutase/pphenate_deHydtase"/>
</dbReference>
<dbReference type="Proteomes" id="UP000607653">
    <property type="component" value="Unassembled WGS sequence"/>
</dbReference>
<dbReference type="Gene3D" id="3.30.70.260">
    <property type="match status" value="1"/>
</dbReference>
<dbReference type="EMBL" id="DUZY01000008">
    <property type="protein sequence ID" value="DAD48022.1"/>
    <property type="molecule type" value="Genomic_DNA"/>
</dbReference>
<keyword evidence="4" id="KW-0057">Aromatic amino acid biosynthesis</keyword>
<dbReference type="SUPFAM" id="SSF53850">
    <property type="entry name" value="Periplasmic binding protein-like II"/>
    <property type="match status" value="1"/>
</dbReference>
<reference evidence="8 9" key="1">
    <citation type="journal article" date="2020" name="Mol. Biol. Evol.">
        <title>Distinct Expression and Methylation Patterns for Genes with Different Fates following a Single Whole-Genome Duplication in Flowering Plants.</title>
        <authorList>
            <person name="Shi T."/>
            <person name="Rahmani R.S."/>
            <person name="Gugger P.F."/>
            <person name="Wang M."/>
            <person name="Li H."/>
            <person name="Zhang Y."/>
            <person name="Li Z."/>
            <person name="Wang Q."/>
            <person name="Van de Peer Y."/>
            <person name="Marchal K."/>
            <person name="Chen J."/>
        </authorList>
    </citation>
    <scope>NUCLEOTIDE SEQUENCE [LARGE SCALE GENOMIC DNA]</scope>
    <source>
        <tissue evidence="8">Leaf</tissue>
    </source>
</reference>
<sequence length="360" mass="39517">MLLSSSSLPSKQDSWPVLPHLNRLTSIARRNKLQVSLAQIKKQQTQHVLILNSLSGEVSTTTSTGKLRVAYQGVPGAYSEFAAKTAWPDCITVPCRVLTDAITAVETGRADGAVLPAESTKEGTALQNYGLLLRHDVSIVQELNLFVHYCLLAIPGVKKGELKRVISHPMALAQCNRTLARLGLDCESVEDTAGAVKLLLSHKMLDTAAIASSRAASLYGLNILAHGLQDESWNVTRFLILSRVPRIMWENRFRIKTSMVVAHHNETLTLLLKVLSAFSSRNINLTKLEVNNPSKDDGLVMMLDVQGGFYKEFPCVLYVDFEGSMADQKVKDAIAEISKSPVFIRILGCYAADPNIYGLQ</sequence>
<accession>A0A822ZRZ4</accession>
<keyword evidence="6" id="KW-0456">Lyase</keyword>
<dbReference type="Pfam" id="PF00800">
    <property type="entry name" value="PDT"/>
    <property type="match status" value="1"/>
</dbReference>
<dbReference type="EC" id="4.2.1.51" evidence="2"/>
<evidence type="ECO:0000256" key="6">
    <source>
        <dbReference type="ARBA" id="ARBA00023239"/>
    </source>
</evidence>
<dbReference type="GO" id="GO:0009094">
    <property type="term" value="P:L-phenylalanine biosynthetic process"/>
    <property type="evidence" value="ECO:0007669"/>
    <property type="project" value="UniProtKB-UniPathway"/>
</dbReference>
<dbReference type="PANTHER" id="PTHR21022:SF17">
    <property type="entry name" value="OS10G0523700 PROTEIN"/>
    <property type="match status" value="1"/>
</dbReference>
<dbReference type="GO" id="GO:0004664">
    <property type="term" value="F:prephenate dehydratase activity"/>
    <property type="evidence" value="ECO:0007669"/>
    <property type="project" value="UniProtKB-EC"/>
</dbReference>
<dbReference type="CDD" id="cd13631">
    <property type="entry name" value="PBP2_Ct-PDT_like"/>
    <property type="match status" value="1"/>
</dbReference>
<keyword evidence="3" id="KW-0028">Amino-acid biosynthesis</keyword>
<keyword evidence="9" id="KW-1185">Reference proteome</keyword>
<evidence type="ECO:0000313" key="8">
    <source>
        <dbReference type="EMBL" id="DAD48022.1"/>
    </source>
</evidence>
<keyword evidence="5" id="KW-0584">Phenylalanine biosynthesis</keyword>
<dbReference type="InterPro" id="IPR001086">
    <property type="entry name" value="Preph_deHydtase"/>
</dbReference>
<dbReference type="PROSITE" id="PS51171">
    <property type="entry name" value="PREPHENATE_DEHYDR_3"/>
    <property type="match status" value="1"/>
</dbReference>
<dbReference type="PROSITE" id="PS00857">
    <property type="entry name" value="PREPHENATE_DEHYDR_1"/>
    <property type="match status" value="1"/>
</dbReference>
<dbReference type="AlphaFoldDB" id="A0A822ZRZ4"/>
<proteinExistence type="predicted"/>
<evidence type="ECO:0000256" key="5">
    <source>
        <dbReference type="ARBA" id="ARBA00023222"/>
    </source>
</evidence>